<protein>
    <recommendedName>
        <fullName evidence="2">adenosylhomocysteine nucleosidase</fullName>
        <ecNumber evidence="2">3.2.2.9</ecNumber>
    </recommendedName>
</protein>
<dbReference type="OrthoDB" id="9792278at2"/>
<evidence type="ECO:0000256" key="1">
    <source>
        <dbReference type="ARBA" id="ARBA00004945"/>
    </source>
</evidence>
<dbReference type="GO" id="GO:0019284">
    <property type="term" value="P:L-methionine salvage from S-adenosylmethionine"/>
    <property type="evidence" value="ECO:0007669"/>
    <property type="project" value="TreeGrafter"/>
</dbReference>
<dbReference type="GO" id="GO:0005829">
    <property type="term" value="C:cytosol"/>
    <property type="evidence" value="ECO:0007669"/>
    <property type="project" value="TreeGrafter"/>
</dbReference>
<dbReference type="GO" id="GO:0009164">
    <property type="term" value="P:nucleoside catabolic process"/>
    <property type="evidence" value="ECO:0007669"/>
    <property type="project" value="InterPro"/>
</dbReference>
<dbReference type="NCBIfam" id="NF004079">
    <property type="entry name" value="PRK05584.1"/>
    <property type="match status" value="1"/>
</dbReference>
<dbReference type="GO" id="GO:0008782">
    <property type="term" value="F:adenosylhomocysteine nucleosidase activity"/>
    <property type="evidence" value="ECO:0007669"/>
    <property type="project" value="UniProtKB-EC"/>
</dbReference>
<dbReference type="InterPro" id="IPR000845">
    <property type="entry name" value="Nucleoside_phosphorylase_d"/>
</dbReference>
<organism evidence="7 8">
    <name type="scientific">Fictibacillus macauensis ZFHKF-1</name>
    <dbReference type="NCBI Taxonomy" id="1196324"/>
    <lineage>
        <taxon>Bacteria</taxon>
        <taxon>Bacillati</taxon>
        <taxon>Bacillota</taxon>
        <taxon>Bacilli</taxon>
        <taxon>Bacillales</taxon>
        <taxon>Fictibacillaceae</taxon>
        <taxon>Fictibacillus</taxon>
    </lineage>
</organism>
<dbReference type="EC" id="3.2.2.9" evidence="2"/>
<feature type="domain" description="Nucleoside phosphorylase" evidence="6">
    <location>
        <begin position="2"/>
        <end position="231"/>
    </location>
</feature>
<dbReference type="UniPathway" id="UPA00904">
    <property type="reaction ID" value="UER00871"/>
</dbReference>
<keyword evidence="8" id="KW-1185">Reference proteome</keyword>
<evidence type="ECO:0000313" key="8">
    <source>
        <dbReference type="Proteomes" id="UP000004080"/>
    </source>
</evidence>
<dbReference type="AlphaFoldDB" id="I8AJ32"/>
<sequence length="233" mass="25458">MRIGIIGAMDEEIHSMKHVFDFYGQCLYAQTTFYEGTYFDQEVVLCKSGVGKVNAAIAAQLLVDRFQVTHIIFTGVAGAVDPSLDIGDIVISTSAIQHDMDASKLSAQYPQGTIPMFDHPSDFIANEHLIQLADDAAQSLGDVAVVRGRILSGDQFIADGELVATYHEQFQGSCIEMEGAAVAQVCYLNEIPFVIVRSISDKANSEATVNFTEFTKLAAQRSSHIVEEMIKKL</sequence>
<dbReference type="EMBL" id="AKKV01000025">
    <property type="protein sequence ID" value="EIT85484.1"/>
    <property type="molecule type" value="Genomic_DNA"/>
</dbReference>
<dbReference type="GO" id="GO:0019509">
    <property type="term" value="P:L-methionine salvage from methylthioadenosine"/>
    <property type="evidence" value="ECO:0007669"/>
    <property type="project" value="UniProtKB-UniPathway"/>
</dbReference>
<keyword evidence="4" id="KW-0378">Hydrolase</keyword>
<comment type="caution">
    <text evidence="7">The sequence shown here is derived from an EMBL/GenBank/DDBJ whole genome shotgun (WGS) entry which is preliminary data.</text>
</comment>
<evidence type="ECO:0000256" key="4">
    <source>
        <dbReference type="ARBA" id="ARBA00022801"/>
    </source>
</evidence>
<evidence type="ECO:0000259" key="6">
    <source>
        <dbReference type="Pfam" id="PF01048"/>
    </source>
</evidence>
<evidence type="ECO:0000313" key="7">
    <source>
        <dbReference type="EMBL" id="EIT85484.1"/>
    </source>
</evidence>
<dbReference type="GO" id="GO:0008930">
    <property type="term" value="F:methylthioadenosine nucleosidase activity"/>
    <property type="evidence" value="ECO:0007669"/>
    <property type="project" value="InterPro"/>
</dbReference>
<dbReference type="CDD" id="cd09008">
    <property type="entry name" value="MTAN"/>
    <property type="match status" value="1"/>
</dbReference>
<dbReference type="STRING" id="1196324.A374_09613"/>
<dbReference type="InterPro" id="IPR035994">
    <property type="entry name" value="Nucleoside_phosphorylase_sf"/>
</dbReference>
<proteinExistence type="predicted"/>
<name>I8AJ32_9BACL</name>
<reference evidence="7 8" key="1">
    <citation type="journal article" date="2012" name="J. Bacteriol.">
        <title>Genome of Bacillus macauensis ZFHKF-1, a Long-Chain-Forming Bacterium.</title>
        <authorList>
            <person name="Cai L."/>
            <person name="Zhang T."/>
        </authorList>
    </citation>
    <scope>NUCLEOTIDE SEQUENCE [LARGE SCALE GENOMIC DNA]</scope>
    <source>
        <strain evidence="7 8">ZFHKF-1</strain>
    </source>
</reference>
<evidence type="ECO:0000256" key="2">
    <source>
        <dbReference type="ARBA" id="ARBA00011974"/>
    </source>
</evidence>
<dbReference type="PANTHER" id="PTHR46832">
    <property type="entry name" value="5'-METHYLTHIOADENOSINE/S-ADENOSYLHOMOCYSTEINE NUCLEOSIDASE"/>
    <property type="match status" value="1"/>
</dbReference>
<gene>
    <name evidence="7" type="ORF">A374_09613</name>
</gene>
<dbReference type="Pfam" id="PF01048">
    <property type="entry name" value="PNP_UDP_1"/>
    <property type="match status" value="1"/>
</dbReference>
<keyword evidence="5" id="KW-0486">Methionine biosynthesis</keyword>
<dbReference type="RefSeq" id="WP_007202009.1">
    <property type="nucleotide sequence ID" value="NZ_AKKV01000025.1"/>
</dbReference>
<dbReference type="PATRIC" id="fig|1196324.3.peg.1962"/>
<evidence type="ECO:0000256" key="5">
    <source>
        <dbReference type="ARBA" id="ARBA00023167"/>
    </source>
</evidence>
<dbReference type="SUPFAM" id="SSF53167">
    <property type="entry name" value="Purine and uridine phosphorylases"/>
    <property type="match status" value="1"/>
</dbReference>
<dbReference type="Proteomes" id="UP000004080">
    <property type="component" value="Unassembled WGS sequence"/>
</dbReference>
<accession>I8AJ32</accession>
<keyword evidence="3" id="KW-0028">Amino-acid biosynthesis</keyword>
<dbReference type="eggNOG" id="COG0775">
    <property type="taxonomic scope" value="Bacteria"/>
</dbReference>
<dbReference type="InterPro" id="IPR010049">
    <property type="entry name" value="MTA_SAH_Nsdase"/>
</dbReference>
<evidence type="ECO:0000256" key="3">
    <source>
        <dbReference type="ARBA" id="ARBA00022605"/>
    </source>
</evidence>
<dbReference type="NCBIfam" id="TIGR01704">
    <property type="entry name" value="MTA_SAH-Nsdase"/>
    <property type="match status" value="1"/>
</dbReference>
<dbReference type="PANTHER" id="PTHR46832:SF1">
    <property type="entry name" value="5'-METHYLTHIOADENOSINE_S-ADENOSYLHOMOCYSTEINE NUCLEOSIDASE"/>
    <property type="match status" value="1"/>
</dbReference>
<dbReference type="Gene3D" id="3.40.50.1580">
    <property type="entry name" value="Nucleoside phosphorylase domain"/>
    <property type="match status" value="1"/>
</dbReference>
<comment type="pathway">
    <text evidence="1">Amino-acid biosynthesis; L-methionine biosynthesis via salvage pathway; S-methyl-5-thio-alpha-D-ribose 1-phosphate from S-methyl-5'-thioadenosine (hydrolase route): step 1/2.</text>
</comment>